<dbReference type="Proteomes" id="UP000182975">
    <property type="component" value="Unassembled WGS sequence"/>
</dbReference>
<dbReference type="AlphaFoldDB" id="A0A172S046"/>
<accession>A0A172S046</accession>
<reference evidence="2" key="1">
    <citation type="submission" date="2016-10" db="EMBL/GenBank/DDBJ databases">
        <authorList>
            <person name="Varghese N."/>
        </authorList>
    </citation>
    <scope>NUCLEOTIDE SEQUENCE [LARGE SCALE GENOMIC DNA]</scope>
    <source>
        <strain evidence="2">DSM 21843</strain>
    </source>
</reference>
<dbReference type="RefSeq" id="WP_066664423.1">
    <property type="nucleotide sequence ID" value="NZ_CP011402.1"/>
</dbReference>
<dbReference type="STRING" id="79604.AAY81_09515"/>
<organism evidence="1 2">
    <name type="scientific">Denitrobacterium detoxificans</name>
    <dbReference type="NCBI Taxonomy" id="79604"/>
    <lineage>
        <taxon>Bacteria</taxon>
        <taxon>Bacillati</taxon>
        <taxon>Actinomycetota</taxon>
        <taxon>Coriobacteriia</taxon>
        <taxon>Eggerthellales</taxon>
        <taxon>Eggerthellaceae</taxon>
        <taxon>Denitrobacterium</taxon>
    </lineage>
</organism>
<proteinExistence type="predicted"/>
<evidence type="ECO:0000313" key="2">
    <source>
        <dbReference type="Proteomes" id="UP000182975"/>
    </source>
</evidence>
<keyword evidence="2" id="KW-1185">Reference proteome</keyword>
<protein>
    <submittedName>
        <fullName evidence="1">Uncharacterized protein</fullName>
    </submittedName>
</protein>
<gene>
    <name evidence="1" type="ORF">SAMN02910314_00099</name>
</gene>
<sequence length="330" mass="35817">MDRLILFNILYALMASEGREAVLFGQSAPAMIAAFSRSLGVPSAFPEVWFEIPLLGDPWCDVHALTSIEDARQGLALGEEVCGASRDAFTWFAQQGDSVRQLALSWDTGSGNADVPAIQLLMRKNDVPVTCDFLSAVGRSDAVDAYRSFVQSLPDEWFACYAGVFPERPGHNLRVECVPSHDMQRAYAEDAALLGRHLRQVGPSWVDDSLVALCQELAALPFQLEFQFDVNAQGRAEGAFSASVRFACPPGEPGYESFGMDGTAAELMTKLQDRGLVDGRWQALADVAFAKRVARGDGGVLLSAYPAFVKLRWRDGALLDAKAYVIGGAQ</sequence>
<dbReference type="OrthoDB" id="9983569at2"/>
<evidence type="ECO:0000313" key="1">
    <source>
        <dbReference type="EMBL" id="SEO39273.1"/>
    </source>
</evidence>
<dbReference type="KEGG" id="ddt:AAY81_09515"/>
<name>A0A172S046_9ACTN</name>
<dbReference type="EMBL" id="FOEC01000001">
    <property type="protein sequence ID" value="SEO39273.1"/>
    <property type="molecule type" value="Genomic_DNA"/>
</dbReference>